<feature type="transmembrane region" description="Helical" evidence="7">
    <location>
        <begin position="160"/>
        <end position="183"/>
    </location>
</feature>
<evidence type="ECO:0000259" key="8">
    <source>
        <dbReference type="Pfam" id="PF09335"/>
    </source>
</evidence>
<comment type="caution">
    <text evidence="9">The sequence shown here is derived from an EMBL/GenBank/DDBJ whole genome shotgun (WGS) entry which is preliminary data.</text>
</comment>
<dbReference type="EMBL" id="BMXN01000002">
    <property type="protein sequence ID" value="GHD55920.1"/>
    <property type="molecule type" value="Genomic_DNA"/>
</dbReference>
<evidence type="ECO:0000256" key="6">
    <source>
        <dbReference type="ARBA" id="ARBA00023136"/>
    </source>
</evidence>
<dbReference type="AlphaFoldDB" id="A0A8H9IPZ9"/>
<proteinExistence type="inferred from homology"/>
<evidence type="ECO:0000313" key="9">
    <source>
        <dbReference type="EMBL" id="GHD55920.1"/>
    </source>
</evidence>
<reference evidence="10" key="1">
    <citation type="journal article" date="2019" name="Int. J. Syst. Evol. Microbiol.">
        <title>The Global Catalogue of Microorganisms (GCM) 10K type strain sequencing project: providing services to taxonomists for standard genome sequencing and annotation.</title>
        <authorList>
            <consortium name="The Broad Institute Genomics Platform"/>
            <consortium name="The Broad Institute Genome Sequencing Center for Infectious Disease"/>
            <person name="Wu L."/>
            <person name="Ma J."/>
        </authorList>
    </citation>
    <scope>NUCLEOTIDE SEQUENCE [LARGE SCALE GENOMIC DNA]</scope>
    <source>
        <strain evidence="10">KCTC 22154</strain>
    </source>
</reference>
<sequence>MHMTLDYFVANYGSLGLFVGASLEGEAVAMLGGIMMHRHLIGFGEAVLSLALGAFLADQVFFLLGHGWRNSAIVRSVQRSAAGGRVLATFNAHPNTFAFSLRFLYGLRMAGAVTIGTTNFPWPRFIVLNALSALIWSAAWVTLGYLFGQALAPLFERLSSLSHVVLAGVAAVLCVAIVAVVAAKRRRAQRLKMRD</sequence>
<feature type="transmembrane region" description="Helical" evidence="7">
    <location>
        <begin position="12"/>
        <end position="34"/>
    </location>
</feature>
<evidence type="ECO:0000256" key="1">
    <source>
        <dbReference type="ARBA" id="ARBA00004651"/>
    </source>
</evidence>
<feature type="transmembrane region" description="Helical" evidence="7">
    <location>
        <begin position="126"/>
        <end position="148"/>
    </location>
</feature>
<evidence type="ECO:0000256" key="7">
    <source>
        <dbReference type="RuleBase" id="RU367016"/>
    </source>
</evidence>
<evidence type="ECO:0000256" key="2">
    <source>
        <dbReference type="ARBA" id="ARBA00010792"/>
    </source>
</evidence>
<keyword evidence="3 7" id="KW-1003">Cell membrane</keyword>
<dbReference type="PANTHER" id="PTHR30353:SF15">
    <property type="entry name" value="INNER MEMBRANE PROTEIN YABI"/>
    <property type="match status" value="1"/>
</dbReference>
<name>A0A8H9IPZ9_9GAMM</name>
<keyword evidence="5 7" id="KW-1133">Transmembrane helix</keyword>
<keyword evidence="6 7" id="KW-0472">Membrane</keyword>
<dbReference type="InterPro" id="IPR032818">
    <property type="entry name" value="DedA-like"/>
</dbReference>
<evidence type="ECO:0000256" key="4">
    <source>
        <dbReference type="ARBA" id="ARBA00022692"/>
    </source>
</evidence>
<gene>
    <name evidence="9" type="ORF">GCM10007157_06290</name>
</gene>
<protein>
    <recommendedName>
        <fullName evidence="8">VTT domain-containing protein</fullName>
    </recommendedName>
</protein>
<dbReference type="InterPro" id="IPR032816">
    <property type="entry name" value="VTT_dom"/>
</dbReference>
<organism evidence="9 10">
    <name type="scientific">Vreelandella hamiltonii</name>
    <dbReference type="NCBI Taxonomy" id="502829"/>
    <lineage>
        <taxon>Bacteria</taxon>
        <taxon>Pseudomonadati</taxon>
        <taxon>Pseudomonadota</taxon>
        <taxon>Gammaproteobacteria</taxon>
        <taxon>Oceanospirillales</taxon>
        <taxon>Halomonadaceae</taxon>
        <taxon>Vreelandella</taxon>
    </lineage>
</organism>
<dbReference type="Pfam" id="PF09335">
    <property type="entry name" value="VTT_dom"/>
    <property type="match status" value="1"/>
</dbReference>
<feature type="domain" description="VTT" evidence="8">
    <location>
        <begin position="25"/>
        <end position="145"/>
    </location>
</feature>
<evidence type="ECO:0000313" key="10">
    <source>
        <dbReference type="Proteomes" id="UP000623776"/>
    </source>
</evidence>
<evidence type="ECO:0000256" key="5">
    <source>
        <dbReference type="ARBA" id="ARBA00022989"/>
    </source>
</evidence>
<comment type="similarity">
    <text evidence="2 7">Belongs to the DedA family.</text>
</comment>
<evidence type="ECO:0000256" key="3">
    <source>
        <dbReference type="ARBA" id="ARBA00022475"/>
    </source>
</evidence>
<dbReference type="PANTHER" id="PTHR30353">
    <property type="entry name" value="INNER MEMBRANE PROTEIN DEDA-RELATED"/>
    <property type="match status" value="1"/>
</dbReference>
<feature type="transmembrane region" description="Helical" evidence="7">
    <location>
        <begin position="46"/>
        <end position="66"/>
    </location>
</feature>
<dbReference type="GO" id="GO:0005886">
    <property type="term" value="C:plasma membrane"/>
    <property type="evidence" value="ECO:0007669"/>
    <property type="project" value="UniProtKB-SubCell"/>
</dbReference>
<accession>A0A8H9IPZ9</accession>
<dbReference type="Proteomes" id="UP000623776">
    <property type="component" value="Unassembled WGS sequence"/>
</dbReference>
<comment type="subcellular location">
    <subcellularLocation>
        <location evidence="1 7">Cell membrane</location>
        <topology evidence="1 7">Multi-pass membrane protein</topology>
    </subcellularLocation>
</comment>
<keyword evidence="10" id="KW-1185">Reference proteome</keyword>
<keyword evidence="4 7" id="KW-0812">Transmembrane</keyword>